<comment type="caution">
    <text evidence="3">The sequence shown here is derived from an EMBL/GenBank/DDBJ whole genome shotgun (WGS) entry which is preliminary data.</text>
</comment>
<feature type="chain" id="PRO_5019003697" evidence="2">
    <location>
        <begin position="17"/>
        <end position="99"/>
    </location>
</feature>
<feature type="region of interest" description="Disordered" evidence="1">
    <location>
        <begin position="40"/>
        <end position="99"/>
    </location>
</feature>
<name>A0A401KDA9_ASPAW</name>
<dbReference type="Proteomes" id="UP000286921">
    <property type="component" value="Unassembled WGS sequence"/>
</dbReference>
<proteinExistence type="predicted"/>
<gene>
    <name evidence="3" type="ORF">AAWM_00100</name>
</gene>
<dbReference type="AlphaFoldDB" id="A0A401KDA9"/>
<feature type="signal peptide" evidence="2">
    <location>
        <begin position="1"/>
        <end position="16"/>
    </location>
</feature>
<evidence type="ECO:0000256" key="1">
    <source>
        <dbReference type="SAM" id="MobiDB-lite"/>
    </source>
</evidence>
<keyword evidence="4" id="KW-1185">Reference proteome</keyword>
<organism evidence="3 4">
    <name type="scientific">Aspergillus awamori</name>
    <name type="common">Black koji mold</name>
    <dbReference type="NCBI Taxonomy" id="105351"/>
    <lineage>
        <taxon>Eukaryota</taxon>
        <taxon>Fungi</taxon>
        <taxon>Dikarya</taxon>
        <taxon>Ascomycota</taxon>
        <taxon>Pezizomycotina</taxon>
        <taxon>Eurotiomycetes</taxon>
        <taxon>Eurotiomycetidae</taxon>
        <taxon>Eurotiales</taxon>
        <taxon>Aspergillaceae</taxon>
        <taxon>Aspergillus</taxon>
    </lineage>
</organism>
<evidence type="ECO:0000313" key="3">
    <source>
        <dbReference type="EMBL" id="GCB17215.1"/>
    </source>
</evidence>
<evidence type="ECO:0000256" key="2">
    <source>
        <dbReference type="SAM" id="SignalP"/>
    </source>
</evidence>
<evidence type="ECO:0000313" key="4">
    <source>
        <dbReference type="Proteomes" id="UP000286921"/>
    </source>
</evidence>
<sequence>MRFTPIILAMATVAVAIPLNHDMNVNREEAFAGAAEYNPTLEPHSKRQGGYPPAFEVHPAKRQEGYPPAFEVHPSKRQEGYPPAFEVQPSEREDVERDA</sequence>
<feature type="compositionally biased region" description="Basic and acidic residues" evidence="1">
    <location>
        <begin position="89"/>
        <end position="99"/>
    </location>
</feature>
<keyword evidence="2" id="KW-0732">Signal</keyword>
<accession>A0A401KDA9</accession>
<dbReference type="EMBL" id="BDHI01000001">
    <property type="protein sequence ID" value="GCB17215.1"/>
    <property type="molecule type" value="Genomic_DNA"/>
</dbReference>
<protein>
    <submittedName>
        <fullName evidence="3">Uncharacterized protein</fullName>
    </submittedName>
</protein>
<reference evidence="3 4" key="1">
    <citation type="submission" date="2016-09" db="EMBL/GenBank/DDBJ databases">
        <title>Aspergillus awamori IFM 58123T.</title>
        <authorList>
            <person name="Kusuya Y."/>
            <person name="Shimizu M."/>
            <person name="Takahashi H."/>
            <person name="Yaguchi T."/>
        </authorList>
    </citation>
    <scope>NUCLEOTIDE SEQUENCE [LARGE SCALE GENOMIC DNA]</scope>
    <source>
        <strain evidence="3 4">IFM 58123</strain>
    </source>
</reference>